<dbReference type="EMBL" id="VFJB01000005">
    <property type="protein sequence ID" value="KAA0258216.1"/>
    <property type="molecule type" value="Genomic_DNA"/>
</dbReference>
<accession>A0A5A8F3W5</accession>
<dbReference type="GO" id="GO:0046872">
    <property type="term" value="F:metal ion binding"/>
    <property type="evidence" value="ECO:0007669"/>
    <property type="project" value="UniProtKB-KW"/>
</dbReference>
<dbReference type="RefSeq" id="WP_149266536.1">
    <property type="nucleotide sequence ID" value="NZ_VFJB01000005.1"/>
</dbReference>
<evidence type="ECO:0000313" key="7">
    <source>
        <dbReference type="Proteomes" id="UP000322876"/>
    </source>
</evidence>
<dbReference type="InterPro" id="IPR043129">
    <property type="entry name" value="ATPase_NBD"/>
</dbReference>
<dbReference type="Gene3D" id="3.30.420.40">
    <property type="match status" value="2"/>
</dbReference>
<dbReference type="SUPFAM" id="SSF53067">
    <property type="entry name" value="Actin-like ATPase domain"/>
    <property type="match status" value="1"/>
</dbReference>
<dbReference type="InterPro" id="IPR051805">
    <property type="entry name" value="Dehydratase_Activator_Redct"/>
</dbReference>
<comment type="cofactor">
    <cofactor evidence="1">
        <name>[4Fe-4S] cluster</name>
        <dbReference type="ChEBI" id="CHEBI:49883"/>
    </cofactor>
</comment>
<proteinExistence type="predicted"/>
<evidence type="ECO:0000256" key="4">
    <source>
        <dbReference type="ARBA" id="ARBA00023014"/>
    </source>
</evidence>
<keyword evidence="4" id="KW-0411">Iron-sulfur</keyword>
<dbReference type="OrthoDB" id="9778513at2"/>
<dbReference type="Pfam" id="PF01869">
    <property type="entry name" value="BcrAD_BadFG"/>
    <property type="match status" value="1"/>
</dbReference>
<evidence type="ECO:0000256" key="1">
    <source>
        <dbReference type="ARBA" id="ARBA00001966"/>
    </source>
</evidence>
<dbReference type="CDD" id="cd24109">
    <property type="entry name" value="ASKHA_NBD_YjiL-like"/>
    <property type="match status" value="1"/>
</dbReference>
<feature type="domain" description="ATPase BadF/BadG/BcrA/BcrD type" evidence="5">
    <location>
        <begin position="4"/>
        <end position="247"/>
    </location>
</feature>
<dbReference type="AlphaFoldDB" id="A0A5A8F3W5"/>
<dbReference type="GO" id="GO:0051536">
    <property type="term" value="F:iron-sulfur cluster binding"/>
    <property type="evidence" value="ECO:0007669"/>
    <property type="project" value="UniProtKB-KW"/>
</dbReference>
<dbReference type="InterPro" id="IPR008275">
    <property type="entry name" value="CoA_E_activase_dom"/>
</dbReference>
<comment type="caution">
    <text evidence="6">The sequence shown here is derived from an EMBL/GenBank/DDBJ whole genome shotgun (WGS) entry which is preliminary data.</text>
</comment>
<protein>
    <submittedName>
        <fullName evidence="6">CoA activase</fullName>
    </submittedName>
</protein>
<sequence>MDKLGIDIGSRFVKIAYYHKNDLILKRIDTIQFYKNCVGQNNGEMVVNLENFVDDFQFKDIVATGYGRNVMSFKNAKIISEIKAHFKGTLNQMKEENFTLIDIGGQDSKVIYVKNGYIEDFVMNDKCAASTGRFLENAANILGITLEELSSEVRNPVKLNSTCAIFSESEIIGKIAEGYRISDIAAGINESIAKRIFPMLKRFKNQRYFASGGVASLYGVIFFLERLLDNRIEIVDNAQYNGAIGCLFY</sequence>
<keyword evidence="2" id="KW-0479">Metal-binding</keyword>
<dbReference type="InterPro" id="IPR002731">
    <property type="entry name" value="ATPase_BadF"/>
</dbReference>
<reference evidence="6 7" key="1">
    <citation type="submission" date="2019-06" db="EMBL/GenBank/DDBJ databases">
        <title>Genomic insights into carbon and energy metabolism of Deferribacter autotrophicus revealed new metabolic traits in the phylum Deferribacteres.</title>
        <authorList>
            <person name="Slobodkin A.I."/>
            <person name="Slobodkina G.B."/>
            <person name="Allioux M."/>
            <person name="Alain K."/>
            <person name="Jebbar M."/>
            <person name="Shadrin V."/>
            <person name="Kublanov I.V."/>
            <person name="Toshchakov S.V."/>
            <person name="Bonch-Osmolovskaya E.A."/>
        </authorList>
    </citation>
    <scope>NUCLEOTIDE SEQUENCE [LARGE SCALE GENOMIC DNA]</scope>
    <source>
        <strain evidence="6 7">SL50</strain>
    </source>
</reference>
<dbReference type="PANTHER" id="PTHR32329:SF5">
    <property type="entry name" value="ACTIVATOR OF 2-HYDROXYACYL-COA DEHYDRATASE"/>
    <property type="match status" value="1"/>
</dbReference>
<organism evidence="6 7">
    <name type="scientific">Deferribacter autotrophicus</name>
    <dbReference type="NCBI Taxonomy" id="500465"/>
    <lineage>
        <taxon>Bacteria</taxon>
        <taxon>Pseudomonadati</taxon>
        <taxon>Deferribacterota</taxon>
        <taxon>Deferribacteres</taxon>
        <taxon>Deferribacterales</taxon>
        <taxon>Deferribacteraceae</taxon>
        <taxon>Deferribacter</taxon>
    </lineage>
</organism>
<gene>
    <name evidence="6" type="ORF">FHQ18_07435</name>
</gene>
<name>A0A5A8F3W5_9BACT</name>
<keyword evidence="3" id="KW-0408">Iron</keyword>
<evidence type="ECO:0000256" key="3">
    <source>
        <dbReference type="ARBA" id="ARBA00023004"/>
    </source>
</evidence>
<dbReference type="Proteomes" id="UP000322876">
    <property type="component" value="Unassembled WGS sequence"/>
</dbReference>
<keyword evidence="7" id="KW-1185">Reference proteome</keyword>
<dbReference type="PANTHER" id="PTHR32329">
    <property type="entry name" value="BIFUNCTIONAL PROTEIN [INCLUDES 2-HYDROXYACYL-COA DEHYDRATASE (N-TER) AND ITS ACTIVATOR DOMAIN (C_TERM)-RELATED"/>
    <property type="match status" value="1"/>
</dbReference>
<dbReference type="NCBIfam" id="TIGR00241">
    <property type="entry name" value="CoA_E_activ"/>
    <property type="match status" value="1"/>
</dbReference>
<evidence type="ECO:0000259" key="5">
    <source>
        <dbReference type="Pfam" id="PF01869"/>
    </source>
</evidence>
<evidence type="ECO:0000256" key="2">
    <source>
        <dbReference type="ARBA" id="ARBA00022723"/>
    </source>
</evidence>
<evidence type="ECO:0000313" key="6">
    <source>
        <dbReference type="EMBL" id="KAA0258216.1"/>
    </source>
</evidence>